<accession>A0A6A6KVL2</accession>
<dbReference type="EMBL" id="JAAGAX010000014">
    <property type="protein sequence ID" value="KAF2292076.1"/>
    <property type="molecule type" value="Genomic_DNA"/>
</dbReference>
<dbReference type="GO" id="GO:0006355">
    <property type="term" value="P:regulation of DNA-templated transcription"/>
    <property type="evidence" value="ECO:0007669"/>
    <property type="project" value="InterPro"/>
</dbReference>
<gene>
    <name evidence="1" type="ORF">GH714_007502</name>
</gene>
<organism evidence="1 2">
    <name type="scientific">Hevea brasiliensis</name>
    <name type="common">Para rubber tree</name>
    <name type="synonym">Siphonia brasiliensis</name>
    <dbReference type="NCBI Taxonomy" id="3981"/>
    <lineage>
        <taxon>Eukaryota</taxon>
        <taxon>Viridiplantae</taxon>
        <taxon>Streptophyta</taxon>
        <taxon>Embryophyta</taxon>
        <taxon>Tracheophyta</taxon>
        <taxon>Spermatophyta</taxon>
        <taxon>Magnoliopsida</taxon>
        <taxon>eudicotyledons</taxon>
        <taxon>Gunneridae</taxon>
        <taxon>Pentapetalae</taxon>
        <taxon>rosids</taxon>
        <taxon>fabids</taxon>
        <taxon>Malpighiales</taxon>
        <taxon>Euphorbiaceae</taxon>
        <taxon>Crotonoideae</taxon>
        <taxon>Micrandreae</taxon>
        <taxon>Hevea</taxon>
    </lineage>
</organism>
<dbReference type="InterPro" id="IPR027728">
    <property type="entry name" value="Topless_fam"/>
</dbReference>
<keyword evidence="2" id="KW-1185">Reference proteome</keyword>
<dbReference type="AlphaFoldDB" id="A0A6A6KVL2"/>
<proteinExistence type="predicted"/>
<reference evidence="1 2" key="1">
    <citation type="journal article" date="2020" name="Mol. Plant">
        <title>The Chromosome-Based Rubber Tree Genome Provides New Insights into Spurge Genome Evolution and Rubber Biosynthesis.</title>
        <authorList>
            <person name="Liu J."/>
            <person name="Shi C."/>
            <person name="Shi C.C."/>
            <person name="Li W."/>
            <person name="Zhang Q.J."/>
            <person name="Zhang Y."/>
            <person name="Li K."/>
            <person name="Lu H.F."/>
            <person name="Shi C."/>
            <person name="Zhu S.T."/>
            <person name="Xiao Z.Y."/>
            <person name="Nan H."/>
            <person name="Yue Y."/>
            <person name="Zhu X.G."/>
            <person name="Wu Y."/>
            <person name="Hong X.N."/>
            <person name="Fan G.Y."/>
            <person name="Tong Y."/>
            <person name="Zhang D."/>
            <person name="Mao C.L."/>
            <person name="Liu Y.L."/>
            <person name="Hao S.J."/>
            <person name="Liu W.Q."/>
            <person name="Lv M.Q."/>
            <person name="Zhang H.B."/>
            <person name="Liu Y."/>
            <person name="Hu-Tang G.R."/>
            <person name="Wang J.P."/>
            <person name="Wang J.H."/>
            <person name="Sun Y.H."/>
            <person name="Ni S.B."/>
            <person name="Chen W.B."/>
            <person name="Zhang X.C."/>
            <person name="Jiao Y.N."/>
            <person name="Eichler E.E."/>
            <person name="Li G.H."/>
            <person name="Liu X."/>
            <person name="Gao L.Z."/>
        </authorList>
    </citation>
    <scope>NUCLEOTIDE SEQUENCE [LARGE SCALE GENOMIC DNA]</scope>
    <source>
        <strain evidence="2">cv. GT1</strain>
        <tissue evidence="1">Leaf</tissue>
    </source>
</reference>
<dbReference type="PANTHER" id="PTHR44083">
    <property type="entry name" value="TOPLESS-RELATED PROTEIN 1-RELATED"/>
    <property type="match status" value="1"/>
</dbReference>
<dbReference type="Proteomes" id="UP000467840">
    <property type="component" value="Chromosome 13"/>
</dbReference>
<evidence type="ECO:0000313" key="1">
    <source>
        <dbReference type="EMBL" id="KAF2292076.1"/>
    </source>
</evidence>
<name>A0A6A6KVL2_HEVBR</name>
<comment type="caution">
    <text evidence="1">The sequence shown here is derived from an EMBL/GenBank/DDBJ whole genome shotgun (WGS) entry which is preliminary data.</text>
</comment>
<protein>
    <submittedName>
        <fullName evidence="1">Uncharacterized protein</fullName>
    </submittedName>
</protein>
<dbReference type="PANTHER" id="PTHR44083:SF30">
    <property type="entry name" value="TOPLESS-LIKE PROTEIN"/>
    <property type="match status" value="1"/>
</dbReference>
<evidence type="ECO:0000313" key="2">
    <source>
        <dbReference type="Proteomes" id="UP000467840"/>
    </source>
</evidence>
<sequence length="123" mass="13705">MIEGFSHVGPVNVESFLVEWNESEGAIKRIYLGLQKNSFAVVQFDLMKNQFLAAADEHLLHTSENSSDDDLRVFSDIFRNVAINLNSTVTCAGVADEALKNVDSKGLEAVKCELNRKVDQKLF</sequence>